<name>A0AAV2ATD3_9ARAC</name>
<evidence type="ECO:0000313" key="2">
    <source>
        <dbReference type="Proteomes" id="UP001497382"/>
    </source>
</evidence>
<protein>
    <submittedName>
        <fullName evidence="1">Uncharacterized protein</fullName>
    </submittedName>
</protein>
<dbReference type="Proteomes" id="UP001497382">
    <property type="component" value="Unassembled WGS sequence"/>
</dbReference>
<gene>
    <name evidence="1" type="ORF">LARSCL_LOCUS14712</name>
</gene>
<comment type="caution">
    <text evidence="1">The sequence shown here is derived from an EMBL/GenBank/DDBJ whole genome shotgun (WGS) entry which is preliminary data.</text>
</comment>
<sequence>MLVCNIMKLHGIMGSFEVNHISFLRLHFLQLTGNLPWISSSEHFGSTDM</sequence>
<dbReference type="AlphaFoldDB" id="A0AAV2ATD3"/>
<dbReference type="EMBL" id="CAXIEN010000214">
    <property type="protein sequence ID" value="CAL1287236.1"/>
    <property type="molecule type" value="Genomic_DNA"/>
</dbReference>
<organism evidence="1 2">
    <name type="scientific">Larinioides sclopetarius</name>
    <dbReference type="NCBI Taxonomy" id="280406"/>
    <lineage>
        <taxon>Eukaryota</taxon>
        <taxon>Metazoa</taxon>
        <taxon>Ecdysozoa</taxon>
        <taxon>Arthropoda</taxon>
        <taxon>Chelicerata</taxon>
        <taxon>Arachnida</taxon>
        <taxon>Araneae</taxon>
        <taxon>Araneomorphae</taxon>
        <taxon>Entelegynae</taxon>
        <taxon>Araneoidea</taxon>
        <taxon>Araneidae</taxon>
        <taxon>Larinioides</taxon>
    </lineage>
</organism>
<reference evidence="1 2" key="1">
    <citation type="submission" date="2024-04" db="EMBL/GenBank/DDBJ databases">
        <authorList>
            <person name="Rising A."/>
            <person name="Reimegard J."/>
            <person name="Sonavane S."/>
            <person name="Akerstrom W."/>
            <person name="Nylinder S."/>
            <person name="Hedman E."/>
            <person name="Kallberg Y."/>
        </authorList>
    </citation>
    <scope>NUCLEOTIDE SEQUENCE [LARGE SCALE GENOMIC DNA]</scope>
</reference>
<proteinExistence type="predicted"/>
<accession>A0AAV2ATD3</accession>
<evidence type="ECO:0000313" key="1">
    <source>
        <dbReference type="EMBL" id="CAL1287236.1"/>
    </source>
</evidence>
<keyword evidence="2" id="KW-1185">Reference proteome</keyword>